<dbReference type="GO" id="GO:0006629">
    <property type="term" value="P:lipid metabolic process"/>
    <property type="evidence" value="ECO:0007669"/>
    <property type="project" value="UniProtKB-ARBA"/>
</dbReference>
<dbReference type="PRINTS" id="PR00463">
    <property type="entry name" value="EP450I"/>
</dbReference>
<evidence type="ECO:0000256" key="4">
    <source>
        <dbReference type="ARBA" id="ARBA00022723"/>
    </source>
</evidence>
<keyword evidence="10" id="KW-1133">Transmembrane helix</keyword>
<keyword evidence="10" id="KW-0472">Membrane</keyword>
<evidence type="ECO:0000256" key="10">
    <source>
        <dbReference type="SAM" id="Phobius"/>
    </source>
</evidence>
<comment type="similarity">
    <text evidence="2 9">Belongs to the cytochrome P450 family.</text>
</comment>
<keyword evidence="3 8" id="KW-0349">Heme</keyword>
<proteinExistence type="inferred from homology"/>
<dbReference type="InterPro" id="IPR017972">
    <property type="entry name" value="Cyt_P450_CS"/>
</dbReference>
<dbReference type="AlphaFoldDB" id="A0A5N6QV76"/>
<dbReference type="GO" id="GO:0004497">
    <property type="term" value="F:monooxygenase activity"/>
    <property type="evidence" value="ECO:0007669"/>
    <property type="project" value="UniProtKB-KW"/>
</dbReference>
<dbReference type="Gene3D" id="1.10.630.10">
    <property type="entry name" value="Cytochrome P450"/>
    <property type="match status" value="1"/>
</dbReference>
<dbReference type="InterPro" id="IPR036396">
    <property type="entry name" value="Cyt_P450_sf"/>
</dbReference>
<evidence type="ECO:0000256" key="9">
    <source>
        <dbReference type="RuleBase" id="RU000461"/>
    </source>
</evidence>
<dbReference type="GO" id="GO:0016705">
    <property type="term" value="F:oxidoreductase activity, acting on paired donors, with incorporation or reduction of molecular oxygen"/>
    <property type="evidence" value="ECO:0007669"/>
    <property type="project" value="InterPro"/>
</dbReference>
<evidence type="ECO:0000313" key="12">
    <source>
        <dbReference type="Proteomes" id="UP000327013"/>
    </source>
</evidence>
<evidence type="ECO:0000256" key="5">
    <source>
        <dbReference type="ARBA" id="ARBA00023002"/>
    </source>
</evidence>
<evidence type="ECO:0000256" key="2">
    <source>
        <dbReference type="ARBA" id="ARBA00010617"/>
    </source>
</evidence>
<dbReference type="Pfam" id="PF00067">
    <property type="entry name" value="p450"/>
    <property type="match status" value="2"/>
</dbReference>
<evidence type="ECO:0000256" key="8">
    <source>
        <dbReference type="PIRSR" id="PIRSR602401-1"/>
    </source>
</evidence>
<reference evidence="11 12" key="1">
    <citation type="submission" date="2019-06" db="EMBL/GenBank/DDBJ databases">
        <title>A chromosomal-level reference genome of Carpinus fangiana (Coryloideae, Betulaceae).</title>
        <authorList>
            <person name="Yang X."/>
            <person name="Wang Z."/>
            <person name="Zhang L."/>
            <person name="Hao G."/>
            <person name="Liu J."/>
            <person name="Yang Y."/>
        </authorList>
    </citation>
    <scope>NUCLEOTIDE SEQUENCE [LARGE SCALE GENOMIC DNA]</scope>
    <source>
        <strain evidence="11">Cfa_2016G</strain>
        <tissue evidence="11">Leaf</tissue>
    </source>
</reference>
<gene>
    <name evidence="11" type="ORF">FH972_007359</name>
</gene>
<feature type="transmembrane region" description="Helical" evidence="10">
    <location>
        <begin position="6"/>
        <end position="22"/>
    </location>
</feature>
<evidence type="ECO:0000256" key="6">
    <source>
        <dbReference type="ARBA" id="ARBA00023004"/>
    </source>
</evidence>
<evidence type="ECO:0000256" key="1">
    <source>
        <dbReference type="ARBA" id="ARBA00001971"/>
    </source>
</evidence>
<sequence>MAMLLYAELGVAFVCFIFLWHWRWNKDSPAINWPLFGMLPGLLRNAPVVPEFVTRLLKHYGGTLEFKGPWFTNMDFVITGDPANIHHILSKNFSNYHKGPKFREVFEPFVDGIITTDSDSWRYQRKLIQLMIKNKKYELLLEKVSLGKVETGLIPILDHVSSTGIEVDLQDVFQRYTFDSICLLVLGFDPKCLSIEFPQVAHAKAFDQMERSVFCRHIVPEKLSRSMTLKVEEAKFDLLTACIELDEGGEIDGFTKSNKFLRDIALSLMLAGNGTISSSLTWLLWLVATHPSVEAKILEEMREHFLVNNEIKWDIKEVSKLVYLHGAICESLRLFPPVPFEHLCAIDSDILPSGHRIDPNARMLYCPYAMGRMESIWGEDCLEFKPERWISKKGRIVHVPSYKFITFNAGPRTCLGKDMTFIQMKIVASTIIWNYHVQVVEGHPVLPNISFILHLKHGLQVRVTKRDL</sequence>
<dbReference type="GO" id="GO:0005506">
    <property type="term" value="F:iron ion binding"/>
    <property type="evidence" value="ECO:0007669"/>
    <property type="project" value="InterPro"/>
</dbReference>
<evidence type="ECO:0000313" key="11">
    <source>
        <dbReference type="EMBL" id="KAE8021473.1"/>
    </source>
</evidence>
<dbReference type="InterPro" id="IPR001128">
    <property type="entry name" value="Cyt_P450"/>
</dbReference>
<keyword evidence="5 9" id="KW-0560">Oxidoreductase</keyword>
<organism evidence="11 12">
    <name type="scientific">Carpinus fangiana</name>
    <dbReference type="NCBI Taxonomy" id="176857"/>
    <lineage>
        <taxon>Eukaryota</taxon>
        <taxon>Viridiplantae</taxon>
        <taxon>Streptophyta</taxon>
        <taxon>Embryophyta</taxon>
        <taxon>Tracheophyta</taxon>
        <taxon>Spermatophyta</taxon>
        <taxon>Magnoliopsida</taxon>
        <taxon>eudicotyledons</taxon>
        <taxon>Gunneridae</taxon>
        <taxon>Pentapetalae</taxon>
        <taxon>rosids</taxon>
        <taxon>fabids</taxon>
        <taxon>Fagales</taxon>
        <taxon>Betulaceae</taxon>
        <taxon>Carpinus</taxon>
    </lineage>
</organism>
<dbReference type="Proteomes" id="UP000327013">
    <property type="component" value="Chromosome 3"/>
</dbReference>
<name>A0A5N6QV76_9ROSI</name>
<keyword evidence="7 9" id="KW-0503">Monooxygenase</keyword>
<dbReference type="PANTHER" id="PTHR24296">
    <property type="entry name" value="CYTOCHROME P450"/>
    <property type="match status" value="1"/>
</dbReference>
<comment type="cofactor">
    <cofactor evidence="1 8">
        <name>heme</name>
        <dbReference type="ChEBI" id="CHEBI:30413"/>
    </cofactor>
</comment>
<dbReference type="OrthoDB" id="1470350at2759"/>
<keyword evidence="6 8" id="KW-0408">Iron</keyword>
<evidence type="ECO:0008006" key="13">
    <source>
        <dbReference type="Google" id="ProtNLM"/>
    </source>
</evidence>
<dbReference type="PRINTS" id="PR00385">
    <property type="entry name" value="P450"/>
</dbReference>
<keyword evidence="4 8" id="KW-0479">Metal-binding</keyword>
<protein>
    <recommendedName>
        <fullName evidence="13">Cytochrome P450</fullName>
    </recommendedName>
</protein>
<keyword evidence="10" id="KW-0812">Transmembrane</keyword>
<dbReference type="InterPro" id="IPR002401">
    <property type="entry name" value="Cyt_P450_E_grp-I"/>
</dbReference>
<dbReference type="GO" id="GO:0020037">
    <property type="term" value="F:heme binding"/>
    <property type="evidence" value="ECO:0007669"/>
    <property type="project" value="InterPro"/>
</dbReference>
<dbReference type="PROSITE" id="PS00086">
    <property type="entry name" value="CYTOCHROME_P450"/>
    <property type="match status" value="1"/>
</dbReference>
<keyword evidence="12" id="KW-1185">Reference proteome</keyword>
<feature type="binding site" description="axial binding residue" evidence="8">
    <location>
        <position position="414"/>
    </location>
    <ligand>
        <name>heme</name>
        <dbReference type="ChEBI" id="CHEBI:30413"/>
    </ligand>
    <ligandPart>
        <name>Fe</name>
        <dbReference type="ChEBI" id="CHEBI:18248"/>
    </ligandPart>
</feature>
<dbReference type="SUPFAM" id="SSF48264">
    <property type="entry name" value="Cytochrome P450"/>
    <property type="match status" value="1"/>
</dbReference>
<evidence type="ECO:0000256" key="3">
    <source>
        <dbReference type="ARBA" id="ARBA00022617"/>
    </source>
</evidence>
<dbReference type="EMBL" id="CM017323">
    <property type="protein sequence ID" value="KAE8021473.1"/>
    <property type="molecule type" value="Genomic_DNA"/>
</dbReference>
<accession>A0A5N6QV76</accession>
<evidence type="ECO:0000256" key="7">
    <source>
        <dbReference type="ARBA" id="ARBA00023033"/>
    </source>
</evidence>
<dbReference type="CDD" id="cd11064">
    <property type="entry name" value="CYP86A"/>
    <property type="match status" value="1"/>
</dbReference>